<evidence type="ECO:0000256" key="12">
    <source>
        <dbReference type="ARBA" id="ARBA00023277"/>
    </source>
</evidence>
<evidence type="ECO:0000256" key="15">
    <source>
        <dbReference type="SAM" id="MobiDB-lite"/>
    </source>
</evidence>
<keyword evidence="9 17" id="KW-0418">Kinase</keyword>
<feature type="compositionally biased region" description="Low complexity" evidence="15">
    <location>
        <begin position="16"/>
        <end position="25"/>
    </location>
</feature>
<keyword evidence="7" id="KW-0808">Transferase</keyword>
<reference evidence="17 18" key="1">
    <citation type="submission" date="2018-10" db="EMBL/GenBank/DDBJ databases">
        <title>Isolation, diversity and antifungal activity of actinobacteria from wheat.</title>
        <authorList>
            <person name="Han C."/>
        </authorList>
    </citation>
    <scope>NUCLEOTIDE SEQUENCE [LARGE SCALE GENOMIC DNA]</scope>
    <source>
        <strain evidence="17 18">NEAU-YY642</strain>
    </source>
</reference>
<dbReference type="Gene3D" id="3.90.1200.10">
    <property type="match status" value="1"/>
</dbReference>
<feature type="domain" description="Maltokinase N-terminal cap" evidence="16">
    <location>
        <begin position="40"/>
        <end position="148"/>
    </location>
</feature>
<dbReference type="InterPro" id="IPR011009">
    <property type="entry name" value="Kinase-like_dom_sf"/>
</dbReference>
<proteinExistence type="inferred from homology"/>
<evidence type="ECO:0000256" key="4">
    <source>
        <dbReference type="ARBA" id="ARBA00011962"/>
    </source>
</evidence>
<dbReference type="SUPFAM" id="SSF56112">
    <property type="entry name" value="Protein kinase-like (PK-like)"/>
    <property type="match status" value="1"/>
</dbReference>
<evidence type="ECO:0000256" key="3">
    <source>
        <dbReference type="ARBA" id="ARBA00011245"/>
    </source>
</evidence>
<comment type="caution">
    <text evidence="17">The sequence shown here is derived from an EMBL/GenBank/DDBJ whole genome shotgun (WGS) entry which is preliminary data.</text>
</comment>
<keyword evidence="6" id="KW-0321">Glycogen metabolism</keyword>
<evidence type="ECO:0000313" key="18">
    <source>
        <dbReference type="Proteomes" id="UP000278673"/>
    </source>
</evidence>
<feature type="region of interest" description="Disordered" evidence="15">
    <location>
        <begin position="1"/>
        <end position="25"/>
    </location>
</feature>
<evidence type="ECO:0000256" key="2">
    <source>
        <dbReference type="ARBA" id="ARBA00006219"/>
    </source>
</evidence>
<comment type="similarity">
    <text evidence="2">Belongs to the aminoglycoside phosphotransferase family.</text>
</comment>
<evidence type="ECO:0000256" key="5">
    <source>
        <dbReference type="ARBA" id="ARBA00013882"/>
    </source>
</evidence>
<evidence type="ECO:0000259" key="16">
    <source>
        <dbReference type="Pfam" id="PF18085"/>
    </source>
</evidence>
<gene>
    <name evidence="17" type="ORF">EBN88_18210</name>
</gene>
<evidence type="ECO:0000256" key="9">
    <source>
        <dbReference type="ARBA" id="ARBA00022777"/>
    </source>
</evidence>
<keyword evidence="8" id="KW-0547">Nucleotide-binding</keyword>
<evidence type="ECO:0000256" key="14">
    <source>
        <dbReference type="ARBA" id="ARBA00049067"/>
    </source>
</evidence>
<dbReference type="EC" id="2.7.1.175" evidence="4"/>
<evidence type="ECO:0000256" key="11">
    <source>
        <dbReference type="ARBA" id="ARBA00023056"/>
    </source>
</evidence>
<name>A0A3M2LSI9_9ACTN</name>
<dbReference type="UniPathway" id="UPA00164"/>
<accession>A0A3M2LSI9</accession>
<dbReference type="Proteomes" id="UP000278673">
    <property type="component" value="Unassembled WGS sequence"/>
</dbReference>
<dbReference type="GO" id="GO:0016301">
    <property type="term" value="F:kinase activity"/>
    <property type="evidence" value="ECO:0007669"/>
    <property type="project" value="UniProtKB-KW"/>
</dbReference>
<dbReference type="AlphaFoldDB" id="A0A3M2LSI9"/>
<feature type="compositionally biased region" description="Polar residues" evidence="15">
    <location>
        <begin position="1"/>
        <end position="15"/>
    </location>
</feature>
<evidence type="ECO:0000256" key="6">
    <source>
        <dbReference type="ARBA" id="ARBA00022600"/>
    </source>
</evidence>
<organism evidence="17 18">
    <name type="scientific">Streptomyces triticirhizae</name>
    <dbReference type="NCBI Taxonomy" id="2483353"/>
    <lineage>
        <taxon>Bacteria</taxon>
        <taxon>Bacillati</taxon>
        <taxon>Actinomycetota</taxon>
        <taxon>Actinomycetes</taxon>
        <taxon>Kitasatosporales</taxon>
        <taxon>Streptomycetaceae</taxon>
        <taxon>Streptomyces</taxon>
    </lineage>
</organism>
<dbReference type="InterPro" id="IPR040999">
    <property type="entry name" value="Mak_N_cap"/>
</dbReference>
<evidence type="ECO:0000256" key="8">
    <source>
        <dbReference type="ARBA" id="ARBA00022741"/>
    </source>
</evidence>
<dbReference type="GO" id="GO:0005524">
    <property type="term" value="F:ATP binding"/>
    <property type="evidence" value="ECO:0007669"/>
    <property type="project" value="UniProtKB-KW"/>
</dbReference>
<comment type="catalytic activity">
    <reaction evidence="14">
        <text>D-maltose + ATP = alpha-maltose 1-phosphate + ADP + H(+)</text>
        <dbReference type="Rhea" id="RHEA:31915"/>
        <dbReference type="ChEBI" id="CHEBI:15378"/>
        <dbReference type="ChEBI" id="CHEBI:17306"/>
        <dbReference type="ChEBI" id="CHEBI:30616"/>
        <dbReference type="ChEBI" id="CHEBI:63576"/>
        <dbReference type="ChEBI" id="CHEBI:456216"/>
        <dbReference type="EC" id="2.7.1.175"/>
    </reaction>
</comment>
<keyword evidence="18" id="KW-1185">Reference proteome</keyword>
<keyword evidence="10" id="KW-0067">ATP-binding</keyword>
<evidence type="ECO:0000256" key="1">
    <source>
        <dbReference type="ARBA" id="ARBA00004964"/>
    </source>
</evidence>
<comment type="pathway">
    <text evidence="1">Glycan biosynthesis; glycogen biosynthesis.</text>
</comment>
<evidence type="ECO:0000313" key="17">
    <source>
        <dbReference type="EMBL" id="RMI37838.1"/>
    </source>
</evidence>
<protein>
    <recommendedName>
        <fullName evidence="5">Maltokinase</fullName>
        <ecNumber evidence="4">2.7.1.175</ecNumber>
    </recommendedName>
    <alternativeName>
        <fullName evidence="13">Maltose-1-phosphate synthase</fullName>
    </alternativeName>
</protein>
<evidence type="ECO:0000256" key="13">
    <source>
        <dbReference type="ARBA" id="ARBA00031251"/>
    </source>
</evidence>
<sequence>MSDSSAPRTAQASVSQGQAHAQQTQGGALLRSLTGLLANWLPEQRWFAGKGRPIGELTLISATELLPCGSSGPGPGLLHLLVRAGARPARGDASAPAGTGHAAPPTGDCYQLLLGVRPALPDALHPALVGRPAEGPLRGRAVYEALHDPRLAGLLLERLRTPGRLGGLSFGRAPGTAIPSGLPARVLTGEQTNSSVVFGEAHILKLFRRVSPGINPDLELPLALARAGCARVPAPAAWFEATLPNAPGEPLTLGVLQPFLAGSTDGWQLAQRSLAERADFTPAAHALGRATAEVHAALAEALPTDLLTGRRLEGLALGMIERLDHAVEAVSALRPYREGLRRGYTALADHAARGGRARVQRLHGDLHLGQVLTAERPGQPAGTHWTVIDFEGEPARPLADRREPGPPVRDVAGMLRSFDYAACQHRVRGHAGAAEWSRANRAAFCAGYAAAGGENPLAERELLLAYETDKAIYEVLYEARHRPSWLPVPMMAIRRLAEADA</sequence>
<evidence type="ECO:0000256" key="10">
    <source>
        <dbReference type="ARBA" id="ARBA00022840"/>
    </source>
</evidence>
<dbReference type="RefSeq" id="WP_122184957.1">
    <property type="nucleotide sequence ID" value="NZ_RFFJ01000104.1"/>
</dbReference>
<keyword evidence="11" id="KW-0320">Glycogen biosynthesis</keyword>
<dbReference type="EMBL" id="RFFJ01000104">
    <property type="protein sequence ID" value="RMI37838.1"/>
    <property type="molecule type" value="Genomic_DNA"/>
</dbReference>
<dbReference type="Pfam" id="PF18085">
    <property type="entry name" value="Mak_N_cap"/>
    <property type="match status" value="1"/>
</dbReference>
<comment type="subunit">
    <text evidence="3">Monomer.</text>
</comment>
<keyword evidence="12" id="KW-0119">Carbohydrate metabolism</keyword>
<evidence type="ECO:0000256" key="7">
    <source>
        <dbReference type="ARBA" id="ARBA00022679"/>
    </source>
</evidence>
<dbReference type="GO" id="GO:0005978">
    <property type="term" value="P:glycogen biosynthetic process"/>
    <property type="evidence" value="ECO:0007669"/>
    <property type="project" value="UniProtKB-UniPathway"/>
</dbReference>